<reference evidence="1" key="2">
    <citation type="submission" date="2020-09" db="EMBL/GenBank/DDBJ databases">
        <authorList>
            <person name="Sun Q."/>
            <person name="Zhou Y."/>
        </authorList>
    </citation>
    <scope>NUCLEOTIDE SEQUENCE</scope>
    <source>
        <strain evidence="1">CGMCC 1.15454</strain>
    </source>
</reference>
<dbReference type="Proteomes" id="UP000621492">
    <property type="component" value="Unassembled WGS sequence"/>
</dbReference>
<organism evidence="1 2">
    <name type="scientific">Lentibacillus populi</name>
    <dbReference type="NCBI Taxonomy" id="1827502"/>
    <lineage>
        <taxon>Bacteria</taxon>
        <taxon>Bacillati</taxon>
        <taxon>Bacillota</taxon>
        <taxon>Bacilli</taxon>
        <taxon>Bacillales</taxon>
        <taxon>Bacillaceae</taxon>
        <taxon>Lentibacillus</taxon>
    </lineage>
</organism>
<dbReference type="GO" id="GO:0006629">
    <property type="term" value="P:lipid metabolic process"/>
    <property type="evidence" value="ECO:0007669"/>
    <property type="project" value="InterPro"/>
</dbReference>
<dbReference type="SUPFAM" id="SSF53474">
    <property type="entry name" value="alpha/beta-Hydrolases"/>
    <property type="match status" value="1"/>
</dbReference>
<dbReference type="PANTHER" id="PTHR45856:SF24">
    <property type="entry name" value="FUNGAL LIPASE-LIKE DOMAIN-CONTAINING PROTEIN"/>
    <property type="match status" value="1"/>
</dbReference>
<dbReference type="RefSeq" id="WP_188725598.1">
    <property type="nucleotide sequence ID" value="NZ_BMJD01000037.1"/>
</dbReference>
<dbReference type="EMBL" id="BMJD01000037">
    <property type="protein sequence ID" value="GGB54622.1"/>
    <property type="molecule type" value="Genomic_DNA"/>
</dbReference>
<dbReference type="Gene3D" id="3.40.50.1820">
    <property type="entry name" value="alpha/beta hydrolase"/>
    <property type="match status" value="1"/>
</dbReference>
<evidence type="ECO:0008006" key="3">
    <source>
        <dbReference type="Google" id="ProtNLM"/>
    </source>
</evidence>
<dbReference type="InterPro" id="IPR051218">
    <property type="entry name" value="Sec_MonoDiacylglyc_Lipase"/>
</dbReference>
<evidence type="ECO:0000313" key="2">
    <source>
        <dbReference type="Proteomes" id="UP000621492"/>
    </source>
</evidence>
<protein>
    <recommendedName>
        <fullName evidence="3">Fungal lipase-like domain-containing protein</fullName>
    </recommendedName>
</protein>
<sequence length="422" mass="47909">MGSLTDKEASKIAKQTYQSGLENVHVDIDGQRIIWKTKETIRNKETGLKGYVLENEDTGEVVISFEGTQVHHGFGQAVDDLKEDVFGIVLGGEDYTEKDNSTSTYTGLPGQEARIANGYAEINEDGKVKDINKNQFTAAEPLVKKYVKKYGKDNITFVGHSLGGGLAEYFAVQYSADAITFASADIYDLLTKEQKERVQNGYYKDKIISYTYPNDLVGTFHNQVMGSLYYMSDPSVDSMKWFSTHGITENYANSKMFDENGYFLSQLLYDSTLYAQLKKSPLELKNNGVHGFSVVIKSEILRSYAQKIEENTDLIEQTENSLRNFYDYYVQTLQDIKSKYSRLVGYGKYDMLSISDVEEIFSQFGKLDSGVPIMFNMDQYDEILTSLKRMKNDTGEIAYNMNKMGNEFEKTDYVLAQWLGLK</sequence>
<name>A0A9W5U0T5_9BACI</name>
<evidence type="ECO:0000313" key="1">
    <source>
        <dbReference type="EMBL" id="GGB54622.1"/>
    </source>
</evidence>
<comment type="caution">
    <text evidence="1">The sequence shown here is derived from an EMBL/GenBank/DDBJ whole genome shotgun (WGS) entry which is preliminary data.</text>
</comment>
<gene>
    <name evidence="1" type="ORF">GCM10011409_35300</name>
</gene>
<dbReference type="AlphaFoldDB" id="A0A9W5U0T5"/>
<accession>A0A9W5U0T5</accession>
<dbReference type="PANTHER" id="PTHR45856">
    <property type="entry name" value="ALPHA/BETA-HYDROLASES SUPERFAMILY PROTEIN"/>
    <property type="match status" value="1"/>
</dbReference>
<reference evidence="1" key="1">
    <citation type="journal article" date="2014" name="Int. J. Syst. Evol. Microbiol.">
        <title>Complete genome sequence of Corynebacterium casei LMG S-19264T (=DSM 44701T), isolated from a smear-ripened cheese.</title>
        <authorList>
            <consortium name="US DOE Joint Genome Institute (JGI-PGF)"/>
            <person name="Walter F."/>
            <person name="Albersmeier A."/>
            <person name="Kalinowski J."/>
            <person name="Ruckert C."/>
        </authorList>
    </citation>
    <scope>NUCLEOTIDE SEQUENCE</scope>
    <source>
        <strain evidence="1">CGMCC 1.15454</strain>
    </source>
</reference>
<proteinExistence type="predicted"/>
<keyword evidence="2" id="KW-1185">Reference proteome</keyword>
<dbReference type="Pfam" id="PF26363">
    <property type="entry name" value="Phospholipase-like"/>
    <property type="match status" value="1"/>
</dbReference>
<dbReference type="InterPro" id="IPR029058">
    <property type="entry name" value="AB_hydrolase_fold"/>
</dbReference>